<organism evidence="12 13">
    <name type="scientific">Curvibacter cyanobacteriorum</name>
    <dbReference type="NCBI Taxonomy" id="3026422"/>
    <lineage>
        <taxon>Bacteria</taxon>
        <taxon>Pseudomonadati</taxon>
        <taxon>Pseudomonadota</taxon>
        <taxon>Betaproteobacteria</taxon>
        <taxon>Burkholderiales</taxon>
        <taxon>Comamonadaceae</taxon>
        <taxon>Curvibacter</taxon>
    </lineage>
</organism>
<evidence type="ECO:0000256" key="7">
    <source>
        <dbReference type="SAM" id="MobiDB-lite"/>
    </source>
</evidence>
<dbReference type="PANTHER" id="PTHR30347:SF1">
    <property type="entry name" value="MECHANOSENSITIVE CHANNEL MSCK"/>
    <property type="match status" value="1"/>
</dbReference>
<evidence type="ECO:0000313" key="12">
    <source>
        <dbReference type="EMBL" id="MDD0840678.1"/>
    </source>
</evidence>
<dbReference type="Proteomes" id="UP001528673">
    <property type="component" value="Unassembled WGS sequence"/>
</dbReference>
<feature type="compositionally biased region" description="Low complexity" evidence="7">
    <location>
        <begin position="233"/>
        <end position="249"/>
    </location>
</feature>
<keyword evidence="6 8" id="KW-0472">Membrane</keyword>
<comment type="subcellular location">
    <subcellularLocation>
        <location evidence="1">Cell membrane</location>
        <topology evidence="1">Multi-pass membrane protein</topology>
    </subcellularLocation>
</comment>
<dbReference type="SUPFAM" id="SSF82689">
    <property type="entry name" value="Mechanosensitive channel protein MscS (YggB), C-terminal domain"/>
    <property type="match status" value="1"/>
</dbReference>
<dbReference type="EMBL" id="JAQSIP010000011">
    <property type="protein sequence ID" value="MDD0840678.1"/>
    <property type="molecule type" value="Genomic_DNA"/>
</dbReference>
<evidence type="ECO:0000256" key="8">
    <source>
        <dbReference type="SAM" id="Phobius"/>
    </source>
</evidence>
<evidence type="ECO:0000313" key="13">
    <source>
        <dbReference type="Proteomes" id="UP001528673"/>
    </source>
</evidence>
<evidence type="ECO:0000256" key="9">
    <source>
        <dbReference type="SAM" id="SignalP"/>
    </source>
</evidence>
<feature type="domain" description="Mechanosensitive ion channel MscS" evidence="10">
    <location>
        <begin position="615"/>
        <end position="680"/>
    </location>
</feature>
<dbReference type="InterPro" id="IPR052702">
    <property type="entry name" value="MscS-like_channel"/>
</dbReference>
<feature type="transmembrane region" description="Helical" evidence="8">
    <location>
        <begin position="532"/>
        <end position="552"/>
    </location>
</feature>
<feature type="domain" description="Mechanosensitive ion channel MscS C-terminal" evidence="11">
    <location>
        <begin position="690"/>
        <end position="771"/>
    </location>
</feature>
<dbReference type="Pfam" id="PF21082">
    <property type="entry name" value="MS_channel_3rd"/>
    <property type="match status" value="1"/>
</dbReference>
<name>A0ABT5N2Y3_9BURK</name>
<comment type="caution">
    <text evidence="12">The sequence shown here is derived from an EMBL/GenBank/DDBJ whole genome shotgun (WGS) entry which is preliminary data.</text>
</comment>
<dbReference type="RefSeq" id="WP_273953465.1">
    <property type="nucleotide sequence ID" value="NZ_JAQSIP010000011.1"/>
</dbReference>
<comment type="similarity">
    <text evidence="2">Belongs to the MscS (TC 1.A.23) family.</text>
</comment>
<dbReference type="Gene3D" id="2.30.30.60">
    <property type="match status" value="1"/>
</dbReference>
<gene>
    <name evidence="12" type="ORF">PSQ40_19025</name>
</gene>
<keyword evidence="5 8" id="KW-1133">Transmembrane helix</keyword>
<evidence type="ECO:0000256" key="3">
    <source>
        <dbReference type="ARBA" id="ARBA00022475"/>
    </source>
</evidence>
<reference evidence="12 13" key="1">
    <citation type="submission" date="2023-02" db="EMBL/GenBank/DDBJ databases">
        <title>Bacterial whole genomic sequence of Curvibacter sp. HBC61.</title>
        <authorList>
            <person name="Le V."/>
            <person name="Ko S.-R."/>
            <person name="Ahn C.-Y."/>
            <person name="Oh H.-M."/>
        </authorList>
    </citation>
    <scope>NUCLEOTIDE SEQUENCE [LARGE SCALE GENOMIC DNA]</scope>
    <source>
        <strain evidence="12 13">HBC61</strain>
    </source>
</reference>
<feature type="chain" id="PRO_5047295041" evidence="9">
    <location>
        <begin position="28"/>
        <end position="805"/>
    </location>
</feature>
<evidence type="ECO:0000259" key="10">
    <source>
        <dbReference type="Pfam" id="PF00924"/>
    </source>
</evidence>
<protein>
    <submittedName>
        <fullName evidence="12">Mechanosensitive ion channel</fullName>
    </submittedName>
</protein>
<feature type="compositionally biased region" description="Low complexity" evidence="7">
    <location>
        <begin position="212"/>
        <end position="222"/>
    </location>
</feature>
<evidence type="ECO:0000256" key="1">
    <source>
        <dbReference type="ARBA" id="ARBA00004651"/>
    </source>
</evidence>
<feature type="region of interest" description="Disordered" evidence="7">
    <location>
        <begin position="126"/>
        <end position="156"/>
    </location>
</feature>
<evidence type="ECO:0000256" key="2">
    <source>
        <dbReference type="ARBA" id="ARBA00008017"/>
    </source>
</evidence>
<evidence type="ECO:0000256" key="4">
    <source>
        <dbReference type="ARBA" id="ARBA00022692"/>
    </source>
</evidence>
<dbReference type="InterPro" id="IPR006685">
    <property type="entry name" value="MscS_channel_2nd"/>
</dbReference>
<feature type="compositionally biased region" description="Pro residues" evidence="7">
    <location>
        <begin position="223"/>
        <end position="232"/>
    </location>
</feature>
<feature type="transmembrane region" description="Helical" evidence="8">
    <location>
        <begin position="573"/>
        <end position="590"/>
    </location>
</feature>
<dbReference type="InterPro" id="IPR049278">
    <property type="entry name" value="MS_channel_C"/>
</dbReference>
<dbReference type="Gene3D" id="1.10.287.1260">
    <property type="match status" value="1"/>
</dbReference>
<dbReference type="SUPFAM" id="SSF82861">
    <property type="entry name" value="Mechanosensitive channel protein MscS (YggB), transmembrane region"/>
    <property type="match status" value="1"/>
</dbReference>
<keyword evidence="3" id="KW-1003">Cell membrane</keyword>
<keyword evidence="9" id="KW-0732">Signal</keyword>
<keyword evidence="4 8" id="KW-0812">Transmembrane</keyword>
<evidence type="ECO:0000256" key="5">
    <source>
        <dbReference type="ARBA" id="ARBA00022989"/>
    </source>
</evidence>
<dbReference type="InterPro" id="IPR011014">
    <property type="entry name" value="MscS_channel_TM-2"/>
</dbReference>
<dbReference type="PANTHER" id="PTHR30347">
    <property type="entry name" value="POTASSIUM CHANNEL RELATED"/>
    <property type="match status" value="1"/>
</dbReference>
<dbReference type="InterPro" id="IPR010920">
    <property type="entry name" value="LSM_dom_sf"/>
</dbReference>
<dbReference type="InterPro" id="IPR023408">
    <property type="entry name" value="MscS_beta-dom_sf"/>
</dbReference>
<dbReference type="SUPFAM" id="SSF50182">
    <property type="entry name" value="Sm-like ribonucleoproteins"/>
    <property type="match status" value="1"/>
</dbReference>
<feature type="signal peptide" evidence="9">
    <location>
        <begin position="1"/>
        <end position="27"/>
    </location>
</feature>
<evidence type="ECO:0000259" key="11">
    <source>
        <dbReference type="Pfam" id="PF21082"/>
    </source>
</evidence>
<dbReference type="Pfam" id="PF00924">
    <property type="entry name" value="MS_channel_2nd"/>
    <property type="match status" value="1"/>
</dbReference>
<feature type="region of interest" description="Disordered" evidence="7">
    <location>
        <begin position="212"/>
        <end position="249"/>
    </location>
</feature>
<sequence>MNRFLSPALLVPALCLGLWGTARPAAAALSANGVLENITLLAHPYTALFGTDAKPTSAAALSPQQCLDKVKQEWLAYQKTEGKPGPPGSVPPADQSQRQTLYEGVRNICLQRLALEQEFALLQRQPAQGPADPNGPLAPKSRPQPAPSGGRAPQAAPPDVGIIALYALEADNYKMRLSLDSADELIKKNGNQLLLLQKQLLVDQEALTASVDSTPTASTPTVAPAPVPPPVPASAGHAGQAARAASPPAAAAAPPPVAVAWAQAGAQMHADLTANQALYHIRLGEFLQQAQRQARQKIAANTAAIAELRPRVRFDELMLHGITDALRDRIAKRQNMMAQDAQRLAILRLQNPSLTIGTLFWNQLLAQFQADLDNKNQQIWQWRYDLYNDSAHSPQAISSRLATQAADLQAINLTVNSLMDDALARRPASTDAVQSGSAAVPSEIDAALQEQLINTLSLVNETQQNMSILSDEITRTLELVNPARRVFDQLWLQLQSAFHLFWDFNLFTLKEQLNVNGQDVVTTQNITVGKSLGAIVVLVVGYLVGAWLLNLLREFAVRSLGLGERTARQIYKGALAVLVATLVVLSLNLVHIPLSVFTLFGGVLAVGLGFGAQSLVKNLIGALILQLTHPVRIGDYIVVNQHSGYVKQMGWQFCVVRGFDGDESIISNMELLGGSVVNWTYQDKNMRRTVAVGVAYGSPAQQVVDLLLAAAADTPEALKDPPPKVYFNDFGDSTLSFQLKYWIELKNVSPSVTDSDVRRRINDALNAAGIVMAFPQRDLHLYQDQPFTVALAAQRRPPAGEGAAR</sequence>
<dbReference type="Gene3D" id="3.30.70.100">
    <property type="match status" value="1"/>
</dbReference>
<accession>A0ABT5N2Y3</accession>
<proteinExistence type="inferred from homology"/>
<dbReference type="InterPro" id="IPR011066">
    <property type="entry name" value="MscS_channel_C_sf"/>
</dbReference>
<evidence type="ECO:0000256" key="6">
    <source>
        <dbReference type="ARBA" id="ARBA00023136"/>
    </source>
</evidence>
<keyword evidence="13" id="KW-1185">Reference proteome</keyword>